<keyword evidence="1" id="KW-0732">Signal</keyword>
<sequence>MRIAMMLGILVGLGTASSASANGLAAPFSGPRGYTGSEFFAPVYGNGPYGPAHGHVNKQGWVPGSGPVYIDNMPIVSSLGAKLGRVAPAQGFQAAPWYLYWPYDAHFLTPAPLMGPYSAPPSPYGMPYAPGMPLNGFPGYGVPYVPGR</sequence>
<evidence type="ECO:0000313" key="2">
    <source>
        <dbReference type="EMBL" id="VIP00911.1"/>
    </source>
</evidence>
<dbReference type="KEGG" id="tim:GMBLW1_30490"/>
<dbReference type="InParanoid" id="A0A6C2YI20"/>
<dbReference type="AlphaFoldDB" id="A0A6C2YI20"/>
<feature type="signal peptide" evidence="1">
    <location>
        <begin position="1"/>
        <end position="21"/>
    </location>
</feature>
<dbReference type="EMBL" id="LR586016">
    <property type="protein sequence ID" value="VIP00911.1"/>
    <property type="molecule type" value="Genomic_DNA"/>
</dbReference>
<reference evidence="2" key="1">
    <citation type="submission" date="2019-04" db="EMBL/GenBank/DDBJ databases">
        <authorList>
            <consortium name="Science for Life Laboratories"/>
        </authorList>
    </citation>
    <scope>NUCLEOTIDE SEQUENCE</scope>
    <source>
        <strain evidence="2">MBLW1</strain>
    </source>
</reference>
<dbReference type="RefSeq" id="WP_162656074.1">
    <property type="nucleotide sequence ID" value="NZ_LR593887.1"/>
</dbReference>
<organism evidence="2">
    <name type="scientific">Tuwongella immobilis</name>
    <dbReference type="NCBI Taxonomy" id="692036"/>
    <lineage>
        <taxon>Bacteria</taxon>
        <taxon>Pseudomonadati</taxon>
        <taxon>Planctomycetota</taxon>
        <taxon>Planctomycetia</taxon>
        <taxon>Gemmatales</taxon>
        <taxon>Gemmataceae</taxon>
        <taxon>Tuwongella</taxon>
    </lineage>
</organism>
<dbReference type="Proteomes" id="UP000464378">
    <property type="component" value="Chromosome"/>
</dbReference>
<proteinExistence type="predicted"/>
<name>A0A6C2YI20_9BACT</name>
<accession>A0A6C2YI20</accession>
<evidence type="ECO:0000256" key="1">
    <source>
        <dbReference type="SAM" id="SignalP"/>
    </source>
</evidence>
<dbReference type="EMBL" id="LR593887">
    <property type="protein sequence ID" value="VTR97240.1"/>
    <property type="molecule type" value="Genomic_DNA"/>
</dbReference>
<evidence type="ECO:0000313" key="3">
    <source>
        <dbReference type="Proteomes" id="UP000464378"/>
    </source>
</evidence>
<gene>
    <name evidence="2" type="ORF">GMBLW1_30490</name>
</gene>
<protein>
    <submittedName>
        <fullName evidence="2">Uncharacterized protein</fullName>
    </submittedName>
</protein>
<feature type="chain" id="PRO_5036383847" evidence="1">
    <location>
        <begin position="22"/>
        <end position="148"/>
    </location>
</feature>
<keyword evidence="3" id="KW-1185">Reference proteome</keyword>